<evidence type="ECO:0000256" key="2">
    <source>
        <dbReference type="ARBA" id="ARBA00022771"/>
    </source>
</evidence>
<dbReference type="GO" id="GO:0000122">
    <property type="term" value="P:negative regulation of transcription by RNA polymerase II"/>
    <property type="evidence" value="ECO:0007669"/>
    <property type="project" value="TreeGrafter"/>
</dbReference>
<evidence type="ECO:0008006" key="14">
    <source>
        <dbReference type="Google" id="ProtNLM"/>
    </source>
</evidence>
<dbReference type="EMBL" id="SRMA01026312">
    <property type="protein sequence ID" value="TRY85108.1"/>
    <property type="molecule type" value="Genomic_DNA"/>
</dbReference>
<dbReference type="InterPro" id="IPR013088">
    <property type="entry name" value="Znf_NHR/GATA"/>
</dbReference>
<feature type="domain" description="Nuclear receptor" evidence="10">
    <location>
        <begin position="375"/>
        <end position="399"/>
    </location>
</feature>
<reference evidence="12 13" key="1">
    <citation type="journal article" date="2019" name="Sci. Data">
        <title>Hybrid genome assembly and annotation of Danionella translucida.</title>
        <authorList>
            <person name="Kadobianskyi M."/>
            <person name="Schulze L."/>
            <person name="Schuelke M."/>
            <person name="Judkewitz B."/>
        </authorList>
    </citation>
    <scope>NUCLEOTIDE SEQUENCE [LARGE SCALE GENOMIC DNA]</scope>
    <source>
        <strain evidence="12 13">Bolton</strain>
    </source>
</reference>
<comment type="caution">
    <text evidence="12">The sequence shown here is derived from an EMBL/GenBank/DDBJ whole genome shotgun (WGS) entry which is preliminary data.</text>
</comment>
<evidence type="ECO:0000313" key="12">
    <source>
        <dbReference type="EMBL" id="TRY85108.1"/>
    </source>
</evidence>
<feature type="compositionally biased region" description="Polar residues" evidence="9">
    <location>
        <begin position="1"/>
        <end position="16"/>
    </location>
</feature>
<evidence type="ECO:0000313" key="13">
    <source>
        <dbReference type="Proteomes" id="UP000316079"/>
    </source>
</evidence>
<keyword evidence="8" id="KW-0539">Nucleus</keyword>
<evidence type="ECO:0000256" key="1">
    <source>
        <dbReference type="ARBA" id="ARBA00022723"/>
    </source>
</evidence>
<proteinExistence type="predicted"/>
<feature type="region of interest" description="Disordered" evidence="9">
    <location>
        <begin position="477"/>
        <end position="501"/>
    </location>
</feature>
<dbReference type="GO" id="GO:0000978">
    <property type="term" value="F:RNA polymerase II cis-regulatory region sequence-specific DNA binding"/>
    <property type="evidence" value="ECO:0007669"/>
    <property type="project" value="TreeGrafter"/>
</dbReference>
<feature type="compositionally biased region" description="Basic and acidic residues" evidence="9">
    <location>
        <begin position="477"/>
        <end position="498"/>
    </location>
</feature>
<feature type="region of interest" description="Disordered" evidence="9">
    <location>
        <begin position="1"/>
        <end position="30"/>
    </location>
</feature>
<sequence>MPDSTLKNTNEGSVLCSSDDVPAPEQLNSPRSEIKQCVCRHRYRRRQEAMGNTSIRDTDIYGEKQELGQRRRMFSDCDHLHNLRRESLEQTEVRQEETVIPPGFSPLPTGAKDVYGISKRSILSGNFGSAKNRSFQRSESVDTEPFSPMTEDNRLRGDPRGERIPLPQRGVKAAAGSVSIRCRHYTSSCTRDEPWLHRENVLRSPSDDPALTAREEVEAAGRCDMVDMQTFTWPVGLGLSALDLEELDDSTHPLEMKPFSMLDYTTTTTNSSSSVSCVSGFEPSPPAGEPPQHMMDLTHMYSYRTQEANYRHENIYRHQENHYRHESSYGGEEISYRGAQDSIKLEPESPPQFGDSGVSLSKAPEDSPASVLNIECRVCGDKASGFHYGVHACEGCKTVLTLISDLQPPDHSTYTPPHSQTDGRSVALNVPRVDPPGASNEQKSESRLTPSPQTPITCFHRGTARLLMSGAIRSSTDEARRLDSTRCAARSDNRRPSGQEHSVMYQRLCEREALRFEARLRVAFPRG</sequence>
<keyword evidence="3" id="KW-0862">Zinc</keyword>
<keyword evidence="6" id="KW-0804">Transcription</keyword>
<keyword evidence="13" id="KW-1185">Reference proteome</keyword>
<keyword evidence="4" id="KW-0805">Transcription regulation</keyword>
<keyword evidence="7" id="KW-0675">Receptor</keyword>
<keyword evidence="5" id="KW-0238">DNA-binding</keyword>
<evidence type="ECO:0000259" key="11">
    <source>
        <dbReference type="Pfam" id="PF12577"/>
    </source>
</evidence>
<evidence type="ECO:0000256" key="5">
    <source>
        <dbReference type="ARBA" id="ARBA00023125"/>
    </source>
</evidence>
<dbReference type="InterPro" id="IPR022590">
    <property type="entry name" value="PPARgamma_N"/>
</dbReference>
<keyword evidence="1" id="KW-0479">Metal-binding</keyword>
<dbReference type="GO" id="GO:0004879">
    <property type="term" value="F:nuclear receptor activity"/>
    <property type="evidence" value="ECO:0007669"/>
    <property type="project" value="TreeGrafter"/>
</dbReference>
<accession>A0A553Q597</accession>
<dbReference type="InterPro" id="IPR050234">
    <property type="entry name" value="Nuclear_hormone_rcpt_NR1"/>
</dbReference>
<dbReference type="Proteomes" id="UP000316079">
    <property type="component" value="Unassembled WGS sequence"/>
</dbReference>
<dbReference type="GO" id="GO:0009755">
    <property type="term" value="P:hormone-mediated signaling pathway"/>
    <property type="evidence" value="ECO:0007669"/>
    <property type="project" value="TreeGrafter"/>
</dbReference>
<evidence type="ECO:0000256" key="4">
    <source>
        <dbReference type="ARBA" id="ARBA00023015"/>
    </source>
</evidence>
<evidence type="ECO:0000259" key="10">
    <source>
        <dbReference type="Pfam" id="PF00105"/>
    </source>
</evidence>
<dbReference type="GO" id="GO:0008270">
    <property type="term" value="F:zinc ion binding"/>
    <property type="evidence" value="ECO:0007669"/>
    <property type="project" value="UniProtKB-KW"/>
</dbReference>
<organism evidence="12 13">
    <name type="scientific">Danionella cerebrum</name>
    <dbReference type="NCBI Taxonomy" id="2873325"/>
    <lineage>
        <taxon>Eukaryota</taxon>
        <taxon>Metazoa</taxon>
        <taxon>Chordata</taxon>
        <taxon>Craniata</taxon>
        <taxon>Vertebrata</taxon>
        <taxon>Euteleostomi</taxon>
        <taxon>Actinopterygii</taxon>
        <taxon>Neopterygii</taxon>
        <taxon>Teleostei</taxon>
        <taxon>Ostariophysi</taxon>
        <taxon>Cypriniformes</taxon>
        <taxon>Danionidae</taxon>
        <taxon>Danioninae</taxon>
        <taxon>Danionella</taxon>
    </lineage>
</organism>
<gene>
    <name evidence="12" type="ORF">DNTS_023048</name>
</gene>
<name>A0A553Q597_9TELE</name>
<feature type="compositionally biased region" description="Polar residues" evidence="9">
    <location>
        <begin position="126"/>
        <end position="138"/>
    </location>
</feature>
<keyword evidence="2" id="KW-0863">Zinc-finger</keyword>
<dbReference type="GO" id="GO:0045944">
    <property type="term" value="P:positive regulation of transcription by RNA polymerase II"/>
    <property type="evidence" value="ECO:0007669"/>
    <property type="project" value="TreeGrafter"/>
</dbReference>
<dbReference type="SUPFAM" id="SSF57716">
    <property type="entry name" value="Glucocorticoid receptor-like (DNA-binding domain)"/>
    <property type="match status" value="1"/>
</dbReference>
<feature type="compositionally biased region" description="Polar residues" evidence="9">
    <location>
        <begin position="410"/>
        <end position="423"/>
    </location>
</feature>
<dbReference type="PANTHER" id="PTHR24082">
    <property type="entry name" value="NUCLEAR HORMONE RECEPTOR"/>
    <property type="match status" value="1"/>
</dbReference>
<evidence type="ECO:0000256" key="3">
    <source>
        <dbReference type="ARBA" id="ARBA00022833"/>
    </source>
</evidence>
<evidence type="ECO:0000256" key="8">
    <source>
        <dbReference type="ARBA" id="ARBA00023242"/>
    </source>
</evidence>
<feature type="region of interest" description="Disordered" evidence="9">
    <location>
        <begin position="408"/>
        <end position="455"/>
    </location>
</feature>
<dbReference type="Gene3D" id="3.30.50.10">
    <property type="entry name" value="Erythroid Transcription Factor GATA-1, subunit A"/>
    <property type="match status" value="1"/>
</dbReference>
<dbReference type="GO" id="GO:0030154">
    <property type="term" value="P:cell differentiation"/>
    <property type="evidence" value="ECO:0007669"/>
    <property type="project" value="TreeGrafter"/>
</dbReference>
<feature type="region of interest" description="Disordered" evidence="9">
    <location>
        <begin position="344"/>
        <end position="366"/>
    </location>
</feature>
<feature type="compositionally biased region" description="Basic and acidic residues" evidence="9">
    <location>
        <begin position="151"/>
        <end position="163"/>
    </location>
</feature>
<feature type="region of interest" description="Disordered" evidence="9">
    <location>
        <begin position="126"/>
        <end position="166"/>
    </location>
</feature>
<evidence type="ECO:0000256" key="6">
    <source>
        <dbReference type="ARBA" id="ARBA00023163"/>
    </source>
</evidence>
<evidence type="ECO:0000256" key="7">
    <source>
        <dbReference type="ARBA" id="ARBA00023170"/>
    </source>
</evidence>
<dbReference type="InterPro" id="IPR001628">
    <property type="entry name" value="Znf_hrmn_rcpt"/>
</dbReference>
<dbReference type="GO" id="GO:0019216">
    <property type="term" value="P:regulation of lipid metabolic process"/>
    <property type="evidence" value="ECO:0007669"/>
    <property type="project" value="TreeGrafter"/>
</dbReference>
<dbReference type="STRING" id="623744.A0A553Q597"/>
<evidence type="ECO:0000256" key="9">
    <source>
        <dbReference type="SAM" id="MobiDB-lite"/>
    </source>
</evidence>
<dbReference type="PANTHER" id="PTHR24082:SF497">
    <property type="entry name" value="PEROXISOME PROLIFERATOR-ACTIVATED RECEPTOR GAMMA-LIKE"/>
    <property type="match status" value="1"/>
</dbReference>
<dbReference type="Pfam" id="PF00105">
    <property type="entry name" value="zf-C4"/>
    <property type="match status" value="1"/>
</dbReference>
<feature type="domain" description="Peroxisome proliferator-activated receptor gamma N-terminal" evidence="11">
    <location>
        <begin position="225"/>
        <end position="307"/>
    </location>
</feature>
<dbReference type="AlphaFoldDB" id="A0A553Q597"/>
<dbReference type="Pfam" id="PF12577">
    <property type="entry name" value="PPARgamma_N"/>
    <property type="match status" value="1"/>
</dbReference>
<protein>
    <recommendedName>
        <fullName evidence="14">Nuclear receptor domain-containing protein</fullName>
    </recommendedName>
</protein>